<dbReference type="Pfam" id="PF06197">
    <property type="entry name" value="DUF998"/>
    <property type="match status" value="1"/>
</dbReference>
<keyword evidence="3" id="KW-1185">Reference proteome</keyword>
<protein>
    <recommendedName>
        <fullName evidence="4">DUF998 domain-containing protein</fullName>
    </recommendedName>
</protein>
<sequence>MGIVDAVGWAGATAAVLFMLVFTVDGWTRTGYRPDYHPVSALALGGRGWLQKANFIVCGGGIAIGSLALIEVSILLTLGIGVFGMALIASGVFTMDPMRSYPPGTPAGNPASFSRRHELHDHAGMVVFATVPIAAGIATFTPQLSDPLRVYSAVIAAVVTVGFLAFGQAWENDSARTGLWQRLTILVGWSWLAVLLAISA</sequence>
<dbReference type="Proteomes" id="UP000199220">
    <property type="component" value="Unassembled WGS sequence"/>
</dbReference>
<dbReference type="InterPro" id="IPR009339">
    <property type="entry name" value="DUF998"/>
</dbReference>
<feature type="transmembrane region" description="Helical" evidence="1">
    <location>
        <begin position="148"/>
        <end position="167"/>
    </location>
</feature>
<evidence type="ECO:0000313" key="2">
    <source>
        <dbReference type="EMBL" id="SED78616.1"/>
    </source>
</evidence>
<feature type="transmembrane region" description="Helical" evidence="1">
    <location>
        <begin position="6"/>
        <end position="28"/>
    </location>
</feature>
<evidence type="ECO:0000256" key="1">
    <source>
        <dbReference type="SAM" id="Phobius"/>
    </source>
</evidence>
<keyword evidence="1" id="KW-0472">Membrane</keyword>
<dbReference type="EMBL" id="FNTX01000001">
    <property type="protein sequence ID" value="SED78616.1"/>
    <property type="molecule type" value="Genomic_DNA"/>
</dbReference>
<evidence type="ECO:0000313" key="3">
    <source>
        <dbReference type="Proteomes" id="UP000199220"/>
    </source>
</evidence>
<feature type="transmembrane region" description="Helical" evidence="1">
    <location>
        <begin position="179"/>
        <end position="198"/>
    </location>
</feature>
<organism evidence="2 3">
    <name type="scientific">Ruania alba</name>
    <dbReference type="NCBI Taxonomy" id="648782"/>
    <lineage>
        <taxon>Bacteria</taxon>
        <taxon>Bacillati</taxon>
        <taxon>Actinomycetota</taxon>
        <taxon>Actinomycetes</taxon>
        <taxon>Micrococcales</taxon>
        <taxon>Ruaniaceae</taxon>
        <taxon>Ruania</taxon>
    </lineage>
</organism>
<keyword evidence="1" id="KW-1133">Transmembrane helix</keyword>
<feature type="transmembrane region" description="Helical" evidence="1">
    <location>
        <begin position="123"/>
        <end position="142"/>
    </location>
</feature>
<feature type="transmembrane region" description="Helical" evidence="1">
    <location>
        <begin position="74"/>
        <end position="93"/>
    </location>
</feature>
<accession>A0A1H5DIG3</accession>
<reference evidence="3" key="1">
    <citation type="submission" date="2016-10" db="EMBL/GenBank/DDBJ databases">
        <authorList>
            <person name="Varghese N."/>
            <person name="Submissions S."/>
        </authorList>
    </citation>
    <scope>NUCLEOTIDE SEQUENCE [LARGE SCALE GENOMIC DNA]</scope>
    <source>
        <strain evidence="3">DSM 21368</strain>
    </source>
</reference>
<dbReference type="AlphaFoldDB" id="A0A1H5DIG3"/>
<keyword evidence="1" id="KW-0812">Transmembrane</keyword>
<evidence type="ECO:0008006" key="4">
    <source>
        <dbReference type="Google" id="ProtNLM"/>
    </source>
</evidence>
<feature type="transmembrane region" description="Helical" evidence="1">
    <location>
        <begin position="49"/>
        <end position="68"/>
    </location>
</feature>
<name>A0A1H5DIG3_9MICO</name>
<proteinExistence type="predicted"/>
<gene>
    <name evidence="2" type="ORF">SAMN04488554_0690</name>
</gene>
<dbReference type="STRING" id="648782.SAMN04488554_0690"/>